<name>A0A6J7KL23_9ZZZZ</name>
<gene>
    <name evidence="1" type="ORF">UFOPK3772_01880</name>
</gene>
<protein>
    <submittedName>
        <fullName evidence="1">Unannotated protein</fullName>
    </submittedName>
</protein>
<reference evidence="1" key="1">
    <citation type="submission" date="2020-05" db="EMBL/GenBank/DDBJ databases">
        <authorList>
            <person name="Chiriac C."/>
            <person name="Salcher M."/>
            <person name="Ghai R."/>
            <person name="Kavagutti S V."/>
        </authorList>
    </citation>
    <scope>NUCLEOTIDE SEQUENCE</scope>
</reference>
<accession>A0A6J7KL23</accession>
<dbReference type="AlphaFoldDB" id="A0A6J7KL23"/>
<dbReference type="Gene3D" id="3.40.50.410">
    <property type="entry name" value="von Willebrand factor, type A domain"/>
    <property type="match status" value="1"/>
</dbReference>
<sequence length="205" mass="22631">MTNADYTHLTLLVDRSGSMGTVQSDAQGGINELLAKQFALPGRLTVTLVEFDTEIDTVVRMGNEPVTYLLEPRGMTRLLDAAGIEIKRTGADLASIDEAERPGRVLFVVVTDGQENSSSEYRFEQVRALVEEQISVYQWVFQFIGADDAAWQGESMGMKTARYRPSGKGTRNAYKTIDDSMMAFRADLSPMAAFSMPEDIPEDDG</sequence>
<dbReference type="InterPro" id="IPR036465">
    <property type="entry name" value="vWFA_dom_sf"/>
</dbReference>
<dbReference type="SUPFAM" id="SSF53300">
    <property type="entry name" value="vWA-like"/>
    <property type="match status" value="1"/>
</dbReference>
<organism evidence="1">
    <name type="scientific">freshwater metagenome</name>
    <dbReference type="NCBI Taxonomy" id="449393"/>
    <lineage>
        <taxon>unclassified sequences</taxon>
        <taxon>metagenomes</taxon>
        <taxon>ecological metagenomes</taxon>
    </lineage>
</organism>
<proteinExistence type="predicted"/>
<dbReference type="EMBL" id="CAFBNE010000060">
    <property type="protein sequence ID" value="CAB4956221.1"/>
    <property type="molecule type" value="Genomic_DNA"/>
</dbReference>
<evidence type="ECO:0000313" key="1">
    <source>
        <dbReference type="EMBL" id="CAB4956221.1"/>
    </source>
</evidence>